<accession>A0AAD8L9N2</accession>
<organism evidence="1 2">
    <name type="scientific">Tagetes erecta</name>
    <name type="common">African marigold</name>
    <dbReference type="NCBI Taxonomy" id="13708"/>
    <lineage>
        <taxon>Eukaryota</taxon>
        <taxon>Viridiplantae</taxon>
        <taxon>Streptophyta</taxon>
        <taxon>Embryophyta</taxon>
        <taxon>Tracheophyta</taxon>
        <taxon>Spermatophyta</taxon>
        <taxon>Magnoliopsida</taxon>
        <taxon>eudicotyledons</taxon>
        <taxon>Gunneridae</taxon>
        <taxon>Pentapetalae</taxon>
        <taxon>asterids</taxon>
        <taxon>campanulids</taxon>
        <taxon>Asterales</taxon>
        <taxon>Asteraceae</taxon>
        <taxon>Asteroideae</taxon>
        <taxon>Heliantheae alliance</taxon>
        <taxon>Tageteae</taxon>
        <taxon>Tagetes</taxon>
    </lineage>
</organism>
<proteinExistence type="predicted"/>
<protein>
    <submittedName>
        <fullName evidence="1">Uncharacterized protein</fullName>
    </submittedName>
</protein>
<name>A0AAD8L9N2_TARER</name>
<reference evidence="1" key="1">
    <citation type="journal article" date="2023" name="bioRxiv">
        <title>Improved chromosome-level genome assembly for marigold (Tagetes erecta).</title>
        <authorList>
            <person name="Jiang F."/>
            <person name="Yuan L."/>
            <person name="Wang S."/>
            <person name="Wang H."/>
            <person name="Xu D."/>
            <person name="Wang A."/>
            <person name="Fan W."/>
        </authorList>
    </citation>
    <scope>NUCLEOTIDE SEQUENCE</scope>
    <source>
        <strain evidence="1">WSJ</strain>
        <tissue evidence="1">Leaf</tissue>
    </source>
</reference>
<dbReference type="EMBL" id="JAUHHV010000001">
    <property type="protein sequence ID" value="KAK1438359.1"/>
    <property type="molecule type" value="Genomic_DNA"/>
</dbReference>
<evidence type="ECO:0000313" key="1">
    <source>
        <dbReference type="EMBL" id="KAK1438359.1"/>
    </source>
</evidence>
<evidence type="ECO:0000313" key="2">
    <source>
        <dbReference type="Proteomes" id="UP001229421"/>
    </source>
</evidence>
<keyword evidence="2" id="KW-1185">Reference proteome</keyword>
<gene>
    <name evidence="1" type="ORF">QVD17_04167</name>
</gene>
<sequence>MVLFFVKLTFCEIVYKYNSNGGTVEWPQKLSQHQSAITDRYHRAAQPFYLLELMFSFDNASPSASLLDRDENDKCKKQLPWLLFVNIHIISCSSCCTWGNNVLINYCESLKRRFNKERIIEKKLSSFFEVKF</sequence>
<dbReference type="AlphaFoldDB" id="A0AAD8L9N2"/>
<comment type="caution">
    <text evidence="1">The sequence shown here is derived from an EMBL/GenBank/DDBJ whole genome shotgun (WGS) entry which is preliminary data.</text>
</comment>
<dbReference type="Proteomes" id="UP001229421">
    <property type="component" value="Unassembled WGS sequence"/>
</dbReference>